<evidence type="ECO:0000313" key="7">
    <source>
        <dbReference type="Proteomes" id="UP000219422"/>
    </source>
</evidence>
<dbReference type="InterPro" id="IPR051821">
    <property type="entry name" value="Asp/Asn_beta-hydroxylase"/>
</dbReference>
<evidence type="ECO:0000256" key="2">
    <source>
        <dbReference type="ARBA" id="ARBA00022964"/>
    </source>
</evidence>
<gene>
    <name evidence="6" type="ORF">A6768_21615</name>
</gene>
<evidence type="ECO:0000256" key="3">
    <source>
        <dbReference type="ARBA" id="ARBA00023002"/>
    </source>
</evidence>
<name>A0A291N4S8_SPHYA</name>
<dbReference type="GO" id="GO:0051213">
    <property type="term" value="F:dioxygenase activity"/>
    <property type="evidence" value="ECO:0007669"/>
    <property type="project" value="UniProtKB-KW"/>
</dbReference>
<keyword evidence="3" id="KW-0560">Oxidoreductase</keyword>
<feature type="repeat" description="TPR" evidence="4">
    <location>
        <begin position="41"/>
        <end position="74"/>
    </location>
</feature>
<keyword evidence="4" id="KW-0802">TPR repeat</keyword>
<proteinExistence type="inferred from homology"/>
<comment type="similarity">
    <text evidence="1">Belongs to the aspartyl/asparaginyl beta-hydroxylase family.</text>
</comment>
<dbReference type="Gene3D" id="2.60.120.330">
    <property type="entry name" value="B-lactam Antibiotic, Isopenicillin N Synthase, Chain"/>
    <property type="match status" value="1"/>
</dbReference>
<protein>
    <recommendedName>
        <fullName evidence="5">Aspartyl/asparaginy/proline hydroxylase domain-containing protein</fullName>
    </recommendedName>
</protein>
<dbReference type="InterPro" id="IPR019734">
    <property type="entry name" value="TPR_rpt"/>
</dbReference>
<dbReference type="GO" id="GO:0016020">
    <property type="term" value="C:membrane"/>
    <property type="evidence" value="ECO:0007669"/>
    <property type="project" value="TreeGrafter"/>
</dbReference>
<dbReference type="PROSITE" id="PS50005">
    <property type="entry name" value="TPR"/>
    <property type="match status" value="1"/>
</dbReference>
<accession>A0A291N4S8</accession>
<dbReference type="Proteomes" id="UP000219422">
    <property type="component" value="Chromosome"/>
</dbReference>
<dbReference type="SMART" id="SM00028">
    <property type="entry name" value="TPR"/>
    <property type="match status" value="2"/>
</dbReference>
<reference evidence="6 7" key="1">
    <citation type="submission" date="2017-10" db="EMBL/GenBank/DDBJ databases">
        <title>Sphingobium yanoikuyae S72.</title>
        <authorList>
            <person name="Sanchez E."/>
            <person name="Bustos P."/>
            <person name="Mendoza P."/>
            <person name="Guo X."/>
            <person name="Mendoza A."/>
        </authorList>
    </citation>
    <scope>NUCLEOTIDE SEQUENCE [LARGE SCALE GENOMIC DNA]</scope>
    <source>
        <strain evidence="6 7">S72</strain>
    </source>
</reference>
<sequence>MMMTIMVEDYLRAADGARSRGDRAEEARQLDAALRQADSSPQLLNRRGMLALTMGQGKEAFGFFERAAQLDPKEPALWMNLATAARGAGNSDGERRALEQVVTLDQTHFMAQLRLAEWEERAGELAAATQRWGNVLALASGYEDLPPALTDRLAEARAFVAQRMSGFAQEMDAALQPAMEGLDPGETRRFQAGMDRLLGRRRIYHNECSGLHFPFLPADEFFDRSHFPWMAQLEAKTDAIRAELLNLLENGDDLLRPYVRLEDGTPTNKWTALDQSLDWGACFLWEYGRRNDAVCDLCPETAAILESLPRSDIDGRAPSAFFSLLRPHAHIPAHTGVTNIRTIIHLPLIVPPGCRFRVGGETRAWVEGEAFAFDDTIEHEAWNDSDALRAVLIFDVWNPHLTPLEQQLLARYYAAADQSSHRPPE</sequence>
<dbReference type="KEGG" id="sya:A6768_21615"/>
<evidence type="ECO:0000259" key="5">
    <source>
        <dbReference type="Pfam" id="PF05118"/>
    </source>
</evidence>
<evidence type="ECO:0000256" key="4">
    <source>
        <dbReference type="PROSITE-ProRule" id="PRU00339"/>
    </source>
</evidence>
<dbReference type="PANTHER" id="PTHR46332:SF5">
    <property type="entry name" value="ASPARTATE BETA-HYDROXYLASE DOMAIN CONTAINING 2"/>
    <property type="match status" value="1"/>
</dbReference>
<feature type="domain" description="Aspartyl/asparaginy/proline hydroxylase" evidence="5">
    <location>
        <begin position="235"/>
        <end position="399"/>
    </location>
</feature>
<dbReference type="Gene3D" id="1.25.40.10">
    <property type="entry name" value="Tetratricopeptide repeat domain"/>
    <property type="match status" value="1"/>
</dbReference>
<dbReference type="InterPro" id="IPR011990">
    <property type="entry name" value="TPR-like_helical_dom_sf"/>
</dbReference>
<dbReference type="InterPro" id="IPR027443">
    <property type="entry name" value="IPNS-like_sf"/>
</dbReference>
<evidence type="ECO:0000256" key="1">
    <source>
        <dbReference type="ARBA" id="ARBA00007730"/>
    </source>
</evidence>
<dbReference type="AlphaFoldDB" id="A0A291N4S8"/>
<dbReference type="SUPFAM" id="SSF51197">
    <property type="entry name" value="Clavaminate synthase-like"/>
    <property type="match status" value="1"/>
</dbReference>
<keyword evidence="2" id="KW-0223">Dioxygenase</keyword>
<dbReference type="Pfam" id="PF05118">
    <property type="entry name" value="Asp_Arg_Hydrox"/>
    <property type="match status" value="1"/>
</dbReference>
<dbReference type="EMBL" id="CP023741">
    <property type="protein sequence ID" value="ATI82332.1"/>
    <property type="molecule type" value="Genomic_DNA"/>
</dbReference>
<dbReference type="PANTHER" id="PTHR46332">
    <property type="entry name" value="ASPARTATE BETA-HYDROXYLASE DOMAIN-CONTAINING PROTEIN 2"/>
    <property type="match status" value="1"/>
</dbReference>
<dbReference type="InterPro" id="IPR007803">
    <property type="entry name" value="Asp/Arg/Pro-Hydrxlase"/>
</dbReference>
<dbReference type="SUPFAM" id="SSF48452">
    <property type="entry name" value="TPR-like"/>
    <property type="match status" value="1"/>
</dbReference>
<organism evidence="6 7">
    <name type="scientific">Sphingobium yanoikuyae</name>
    <name type="common">Sphingomonas yanoikuyae</name>
    <dbReference type="NCBI Taxonomy" id="13690"/>
    <lineage>
        <taxon>Bacteria</taxon>
        <taxon>Pseudomonadati</taxon>
        <taxon>Pseudomonadota</taxon>
        <taxon>Alphaproteobacteria</taxon>
        <taxon>Sphingomonadales</taxon>
        <taxon>Sphingomonadaceae</taxon>
        <taxon>Sphingobium</taxon>
    </lineage>
</organism>
<evidence type="ECO:0000313" key="6">
    <source>
        <dbReference type="EMBL" id="ATI82332.1"/>
    </source>
</evidence>